<sequence length="383" mass="43210">MEVEDEHEGNTGFAIANNKGKDIMEVEDEHEGNTGLAIANNKGKDIMEVEAEHEGNTGLAIANNKGKDIMEVKDEHEGNNGLAIANNKGKDIMEVEDEHEGNTGLANANKGKDIMEVEDEQQGSNGSAIANNKGKEIMEEQDGNNGSPWLQPTRELMEAAEALEWLQLQAEAPDWLKVLIRARFWRECRVHRRDKMLRRAALRHNRSLESVFCVNCFKVICPHCRHAEEEPTHQLLKIRRYVFRSVVSINDMKRLGVNVSHIQAYKCNGEEVVHLRPMRRSSGRTAPKQTPRCLTCDCLLHTWPNRLCSLSCKHRIRREAPASDDDLSVPGRAVRRLARWGGQSSATSRLLPGAQGEATSRPVPFARRRSRHNVANPRRDPFF</sequence>
<evidence type="ECO:0000313" key="2">
    <source>
        <dbReference type="Proteomes" id="UP001732700"/>
    </source>
</evidence>
<keyword evidence="2" id="KW-1185">Reference proteome</keyword>
<accession>A0ACD5YGV8</accession>
<name>A0ACD5YGV8_AVESA</name>
<organism evidence="1 2">
    <name type="scientific">Avena sativa</name>
    <name type="common">Oat</name>
    <dbReference type="NCBI Taxonomy" id="4498"/>
    <lineage>
        <taxon>Eukaryota</taxon>
        <taxon>Viridiplantae</taxon>
        <taxon>Streptophyta</taxon>
        <taxon>Embryophyta</taxon>
        <taxon>Tracheophyta</taxon>
        <taxon>Spermatophyta</taxon>
        <taxon>Magnoliopsida</taxon>
        <taxon>Liliopsida</taxon>
        <taxon>Poales</taxon>
        <taxon>Poaceae</taxon>
        <taxon>BOP clade</taxon>
        <taxon>Pooideae</taxon>
        <taxon>Poodae</taxon>
        <taxon>Poeae</taxon>
        <taxon>Poeae Chloroplast Group 1 (Aveneae type)</taxon>
        <taxon>Aveninae</taxon>
        <taxon>Avena</taxon>
    </lineage>
</organism>
<evidence type="ECO:0000313" key="1">
    <source>
        <dbReference type="EnsemblPlants" id="AVESA.00010b.r2.5DG0973360.1.CDS"/>
    </source>
</evidence>
<dbReference type="Proteomes" id="UP001732700">
    <property type="component" value="Chromosome 5D"/>
</dbReference>
<reference evidence="1" key="2">
    <citation type="submission" date="2025-09" db="UniProtKB">
        <authorList>
            <consortium name="EnsemblPlants"/>
        </authorList>
    </citation>
    <scope>IDENTIFICATION</scope>
</reference>
<dbReference type="EnsemblPlants" id="AVESA.00010b.r2.5DG0973360.1">
    <property type="protein sequence ID" value="AVESA.00010b.r2.5DG0973360.1.CDS"/>
    <property type="gene ID" value="AVESA.00010b.r2.5DG0973360"/>
</dbReference>
<reference evidence="1" key="1">
    <citation type="submission" date="2021-05" db="EMBL/GenBank/DDBJ databases">
        <authorList>
            <person name="Scholz U."/>
            <person name="Mascher M."/>
            <person name="Fiebig A."/>
        </authorList>
    </citation>
    <scope>NUCLEOTIDE SEQUENCE [LARGE SCALE GENOMIC DNA]</scope>
</reference>
<proteinExistence type="predicted"/>
<protein>
    <submittedName>
        <fullName evidence="1">Uncharacterized protein</fullName>
    </submittedName>
</protein>